<dbReference type="PROSITE" id="PS50082">
    <property type="entry name" value="WD_REPEATS_2"/>
    <property type="match status" value="6"/>
</dbReference>
<keyword evidence="4" id="KW-0175">Coiled coil</keyword>
<feature type="region of interest" description="Disordered" evidence="5">
    <location>
        <begin position="295"/>
        <end position="340"/>
    </location>
</feature>
<dbReference type="PANTHER" id="PTHR44129">
    <property type="entry name" value="WD REPEAT-CONTAINING PROTEIN POP1"/>
    <property type="match status" value="1"/>
</dbReference>
<dbReference type="InterPro" id="IPR037190">
    <property type="entry name" value="LIS1_N"/>
</dbReference>
<dbReference type="Pfam" id="PF00400">
    <property type="entry name" value="WD40"/>
    <property type="match status" value="4"/>
</dbReference>
<organism evidence="6 7">
    <name type="scientific">Vitrella brassicaformis (strain CCMP3155)</name>
    <dbReference type="NCBI Taxonomy" id="1169540"/>
    <lineage>
        <taxon>Eukaryota</taxon>
        <taxon>Sar</taxon>
        <taxon>Alveolata</taxon>
        <taxon>Colpodellida</taxon>
        <taxon>Vitrellaceae</taxon>
        <taxon>Vitrella</taxon>
    </lineage>
</organism>
<dbReference type="STRING" id="1169540.A0A0G4EDF7"/>
<feature type="coiled-coil region" evidence="4">
    <location>
        <begin position="53"/>
        <end position="80"/>
    </location>
</feature>
<evidence type="ECO:0000256" key="4">
    <source>
        <dbReference type="SAM" id="Coils"/>
    </source>
</evidence>
<evidence type="ECO:0000313" key="7">
    <source>
        <dbReference type="Proteomes" id="UP000041254"/>
    </source>
</evidence>
<feature type="repeat" description="WD" evidence="3">
    <location>
        <begin position="186"/>
        <end position="227"/>
    </location>
</feature>
<evidence type="ECO:0000256" key="3">
    <source>
        <dbReference type="PROSITE-ProRule" id="PRU00221"/>
    </source>
</evidence>
<dbReference type="Proteomes" id="UP000041254">
    <property type="component" value="Unassembled WGS sequence"/>
</dbReference>
<dbReference type="Gene3D" id="2.130.10.10">
    <property type="entry name" value="YVTN repeat-like/Quinoprotein amine dehydrogenase"/>
    <property type="match status" value="1"/>
</dbReference>
<keyword evidence="7" id="KW-1185">Reference proteome</keyword>
<dbReference type="InterPro" id="IPR015943">
    <property type="entry name" value="WD40/YVTN_repeat-like_dom_sf"/>
</dbReference>
<feature type="compositionally biased region" description="Polar residues" evidence="5">
    <location>
        <begin position="298"/>
        <end position="335"/>
    </location>
</feature>
<dbReference type="PRINTS" id="PR00320">
    <property type="entry name" value="GPROTEINBRPT"/>
</dbReference>
<dbReference type="InterPro" id="IPR036322">
    <property type="entry name" value="WD40_repeat_dom_sf"/>
</dbReference>
<feature type="repeat" description="WD" evidence="3">
    <location>
        <begin position="347"/>
        <end position="369"/>
    </location>
</feature>
<dbReference type="SMART" id="SM00320">
    <property type="entry name" value="WD40"/>
    <property type="match status" value="7"/>
</dbReference>
<dbReference type="InterPro" id="IPR050349">
    <property type="entry name" value="WD_LIS1/nudF_dynein_reg"/>
</dbReference>
<evidence type="ECO:0000313" key="6">
    <source>
        <dbReference type="EMBL" id="CEL94033.1"/>
    </source>
</evidence>
<dbReference type="VEuPathDB" id="CryptoDB:Vbra_20378"/>
<gene>
    <name evidence="6" type="ORF">Vbra_20378</name>
</gene>
<feature type="repeat" description="WD" evidence="3">
    <location>
        <begin position="144"/>
        <end position="185"/>
    </location>
</feature>
<name>A0A0G4EDF7_VITBC</name>
<dbReference type="EMBL" id="CDMY01000201">
    <property type="protein sequence ID" value="CEL94033.1"/>
    <property type="molecule type" value="Genomic_DNA"/>
</dbReference>
<dbReference type="OrthoDB" id="674604at2759"/>
<reference evidence="6 7" key="1">
    <citation type="submission" date="2014-11" db="EMBL/GenBank/DDBJ databases">
        <authorList>
            <person name="Zhu J."/>
            <person name="Qi W."/>
            <person name="Song R."/>
        </authorList>
    </citation>
    <scope>NUCLEOTIDE SEQUENCE [LARGE SCALE GENOMIC DNA]</scope>
</reference>
<dbReference type="OMA" id="WHVATKE"/>
<feature type="repeat" description="WD" evidence="3">
    <location>
        <begin position="370"/>
        <end position="411"/>
    </location>
</feature>
<accession>A0A0G4EDF7</accession>
<sequence length="446" mass="49353">MEDDTGRTLDVAIRQYLEERYPQLAYSFHEAASLSDEPRPDAESVLLKRWRAVLRLQVRISELEEERDRLSEQIEQLQGAFKFRAPPDALPASGASASMVLCGHRGGITAVAFHPTYSLVFTASDDATIKVWDYESDGRLEKTLKGHTDAVNDLHFDTHGHRFASCSSDMSIRLWDSTHMECIQAMRGHDNTVSGVRFVPSGEQLVSCSRDHTLKLWDCETGYCVRTYVGHSDWVRTVDIAPDGKLFASGSNDHNIRVWSLSAPHALHELTEHDHVVEVVAFAPKPTLIQIRDAHAHGQTSKAPPSTAGGVTSTPSRMLTTDTSEGLPSDETSQTGDGGCVGSSMVLFSGSRDKTMRMWDISQQTCLYVFEGHTNWVRGICFHPSGRYVLSCSDDKTIHIYDVNSGYCVRRLDGAKGFVTCVACKHPAPLIAAGALDRELRLWACV</sequence>
<evidence type="ECO:0000256" key="5">
    <source>
        <dbReference type="SAM" id="MobiDB-lite"/>
    </source>
</evidence>
<dbReference type="PROSITE" id="PS50294">
    <property type="entry name" value="WD_REPEATS_REGION"/>
    <property type="match status" value="5"/>
</dbReference>
<dbReference type="SUPFAM" id="SSF50978">
    <property type="entry name" value="WD40 repeat-like"/>
    <property type="match status" value="1"/>
</dbReference>
<dbReference type="CDD" id="cd00200">
    <property type="entry name" value="WD40"/>
    <property type="match status" value="1"/>
</dbReference>
<dbReference type="Pfam" id="PF23869">
    <property type="entry name" value="Beta-prop_WDR75_1st"/>
    <property type="match status" value="1"/>
</dbReference>
<feature type="repeat" description="WD" evidence="3">
    <location>
        <begin position="101"/>
        <end position="142"/>
    </location>
</feature>
<keyword evidence="2" id="KW-0677">Repeat</keyword>
<dbReference type="SUPFAM" id="SSF109925">
    <property type="entry name" value="Lissencephaly-1 protein (Lis-1, PAF-AH alpha) N-terminal domain"/>
    <property type="match status" value="1"/>
</dbReference>
<dbReference type="Gene3D" id="1.20.960.30">
    <property type="match status" value="1"/>
</dbReference>
<dbReference type="AlphaFoldDB" id="A0A0G4EDF7"/>
<protein>
    <submittedName>
        <fullName evidence="6">Uncharacterized protein</fullName>
    </submittedName>
</protein>
<dbReference type="InterPro" id="IPR020472">
    <property type="entry name" value="WD40_PAC1"/>
</dbReference>
<evidence type="ECO:0000256" key="2">
    <source>
        <dbReference type="ARBA" id="ARBA00022737"/>
    </source>
</evidence>
<dbReference type="PhylomeDB" id="A0A0G4EDF7"/>
<dbReference type="InterPro" id="IPR001680">
    <property type="entry name" value="WD40_rpt"/>
</dbReference>
<evidence type="ECO:0000256" key="1">
    <source>
        <dbReference type="ARBA" id="ARBA00022574"/>
    </source>
</evidence>
<proteinExistence type="predicted"/>
<feature type="repeat" description="WD" evidence="3">
    <location>
        <begin position="228"/>
        <end position="269"/>
    </location>
</feature>
<keyword evidence="1 3" id="KW-0853">WD repeat</keyword>
<dbReference type="InParanoid" id="A0A0G4EDF7"/>